<dbReference type="RefSeq" id="WP_234613336.1">
    <property type="nucleotide sequence ID" value="NZ_CP098806.1"/>
</dbReference>
<accession>A0A9X1PBY5</accession>
<name>A0A9X1PBY5_9BACT</name>
<feature type="compositionally biased region" description="Basic and acidic residues" evidence="1">
    <location>
        <begin position="35"/>
        <end position="55"/>
    </location>
</feature>
<gene>
    <name evidence="2" type="ORF">LXM24_12135</name>
</gene>
<evidence type="ECO:0000256" key="1">
    <source>
        <dbReference type="SAM" id="MobiDB-lite"/>
    </source>
</evidence>
<protein>
    <submittedName>
        <fullName evidence="2">Uncharacterized protein</fullName>
    </submittedName>
</protein>
<evidence type="ECO:0000313" key="3">
    <source>
        <dbReference type="Proteomes" id="UP001139700"/>
    </source>
</evidence>
<feature type="region of interest" description="Disordered" evidence="1">
    <location>
        <begin position="17"/>
        <end position="63"/>
    </location>
</feature>
<comment type="caution">
    <text evidence="2">The sequence shown here is derived from an EMBL/GenBank/DDBJ whole genome shotgun (WGS) entry which is preliminary data.</text>
</comment>
<keyword evidence="3" id="KW-1185">Reference proteome</keyword>
<sequence length="63" mass="7161">MLNATAMERAYTIVAERNHQAKEATEQSQAVEQNQGEKKELAQQLEVKPKQEQPKKRGFGFGM</sequence>
<dbReference type="Proteomes" id="UP001139700">
    <property type="component" value="Unassembled WGS sequence"/>
</dbReference>
<dbReference type="AlphaFoldDB" id="A0A9X1PBY5"/>
<proteinExistence type="predicted"/>
<dbReference type="EMBL" id="JAJTTA010000002">
    <property type="protein sequence ID" value="MCF0040838.1"/>
    <property type="molecule type" value="Genomic_DNA"/>
</dbReference>
<organism evidence="2 3">
    <name type="scientific">Dyadobacter fanqingshengii</name>
    <dbReference type="NCBI Taxonomy" id="2906443"/>
    <lineage>
        <taxon>Bacteria</taxon>
        <taxon>Pseudomonadati</taxon>
        <taxon>Bacteroidota</taxon>
        <taxon>Cytophagia</taxon>
        <taxon>Cytophagales</taxon>
        <taxon>Spirosomataceae</taxon>
        <taxon>Dyadobacter</taxon>
    </lineage>
</organism>
<evidence type="ECO:0000313" key="2">
    <source>
        <dbReference type="EMBL" id="MCF0040838.1"/>
    </source>
</evidence>
<reference evidence="2" key="1">
    <citation type="submission" date="2021-12" db="EMBL/GenBank/DDBJ databases">
        <title>Novel species in genus Dyadobacter.</title>
        <authorList>
            <person name="Ma C."/>
        </authorList>
    </citation>
    <scope>NUCLEOTIDE SEQUENCE</scope>
    <source>
        <strain evidence="2">CY399</strain>
    </source>
</reference>